<evidence type="ECO:0000256" key="4">
    <source>
        <dbReference type="ARBA" id="ARBA00023152"/>
    </source>
</evidence>
<keyword evidence="3 7" id="KW-0312">Gluconeogenesis</keyword>
<reference evidence="10 11" key="1">
    <citation type="submission" date="2021-02" db="EMBL/GenBank/DDBJ databases">
        <title>De Novo genome assembly of isolated myxobacteria.</title>
        <authorList>
            <person name="Stevens D.C."/>
        </authorList>
    </citation>
    <scope>NUCLEOTIDE SEQUENCE [LARGE SCALE GENOMIC DNA]</scope>
    <source>
        <strain evidence="10 11">SCHIC003</strain>
    </source>
</reference>
<feature type="active site" evidence="7">
    <location>
        <position position="455"/>
    </location>
</feature>
<dbReference type="NCBIfam" id="NF010696">
    <property type="entry name" value="PRK14096.1"/>
    <property type="match status" value="1"/>
</dbReference>
<keyword evidence="11" id="KW-1185">Reference proteome</keyword>
<keyword evidence="7" id="KW-0963">Cytoplasm</keyword>
<comment type="function">
    <text evidence="7">Catalyzes the reversible isomerization of glucose-6-phosphate to fructose-6-phosphate.</text>
</comment>
<dbReference type="Proteomes" id="UP000663090">
    <property type="component" value="Chromosome"/>
</dbReference>
<comment type="subcellular location">
    <subcellularLocation>
        <location evidence="7">Cytoplasm</location>
    </subcellularLocation>
</comment>
<sequence>MTERELWERYQRYLSVVPSLGFSLDVSRMGFAADFLERMRPRLEEAFSRMEALEKGAIANPDENRRVGHYWLRAPELAPEPALSQDITSTVADIHAFAREVHEGKNKPPKAPRFTHLLLVGIGGSALGPQLVADALTSKADAMQVSFFDNTDPDGMDRVLGQLGARLAETLTVVISKSGGTKETRNGMLEAERAYKEQGLAFNKHAVAITGAGSELDQHARKQGWLRTFPMWDWVGGRTSVMSAVGLLPARLQGLDIDAMLAGAREMDVATRQRDAVKNPAALLALMWFHAGDGRGLKDMVILPYKDRLLLMSRYLQQLVMESLGKEKNLDGQVVNQGIAVYGNKGSTDQHAYVQQLREGVPNFFATFIEVLKDRDGESMEVESGTTSGDYLLGFLLGTRRALYEKGRESLTLTVPDVSARTVGALIALYERAVGLYASLVHINAYHQPGVEAGKKAATSVLAIQQKLTARLREARADARTAEQLAADIGQPDEVETVYKVLEHLAANPGRGVKRSGGPGPAEVRFQTK</sequence>
<evidence type="ECO:0000256" key="9">
    <source>
        <dbReference type="SAM" id="MobiDB-lite"/>
    </source>
</evidence>
<accession>A0ABX7N4A6</accession>
<organism evidence="10 11">
    <name type="scientific">Myxococcus landrumensis</name>
    <dbReference type="NCBI Taxonomy" id="2813577"/>
    <lineage>
        <taxon>Bacteria</taxon>
        <taxon>Pseudomonadati</taxon>
        <taxon>Myxococcota</taxon>
        <taxon>Myxococcia</taxon>
        <taxon>Myxococcales</taxon>
        <taxon>Cystobacterineae</taxon>
        <taxon>Myxococcaceae</taxon>
        <taxon>Myxococcus</taxon>
    </lineage>
</organism>
<dbReference type="GO" id="GO:0004347">
    <property type="term" value="F:glucose-6-phosphate isomerase activity"/>
    <property type="evidence" value="ECO:0007669"/>
    <property type="project" value="UniProtKB-EC"/>
</dbReference>
<comment type="pathway">
    <text evidence="1 7 8">Carbohydrate degradation; glycolysis; D-glyceraldehyde 3-phosphate and glycerone phosphate from D-glucose: step 2/4.</text>
</comment>
<dbReference type="EC" id="5.3.1.9" evidence="7"/>
<evidence type="ECO:0000256" key="2">
    <source>
        <dbReference type="ARBA" id="ARBA00006604"/>
    </source>
</evidence>
<dbReference type="PROSITE" id="PS51463">
    <property type="entry name" value="P_GLUCOSE_ISOMERASE_3"/>
    <property type="match status" value="1"/>
</dbReference>
<dbReference type="InterPro" id="IPR018189">
    <property type="entry name" value="Phosphoglucose_isomerase_CS"/>
</dbReference>
<feature type="region of interest" description="Disordered" evidence="9">
    <location>
        <begin position="509"/>
        <end position="529"/>
    </location>
</feature>
<keyword evidence="5 7" id="KW-0413">Isomerase</keyword>
<dbReference type="PANTHER" id="PTHR11469:SF1">
    <property type="entry name" value="GLUCOSE-6-PHOSPHATE ISOMERASE"/>
    <property type="match status" value="1"/>
</dbReference>
<dbReference type="Pfam" id="PF00342">
    <property type="entry name" value="PGI"/>
    <property type="match status" value="2"/>
</dbReference>
<dbReference type="RefSeq" id="WP_206714257.1">
    <property type="nucleotide sequence ID" value="NZ_CP071091.1"/>
</dbReference>
<evidence type="ECO:0000256" key="6">
    <source>
        <dbReference type="ARBA" id="ARBA00029321"/>
    </source>
</evidence>
<dbReference type="InterPro" id="IPR046348">
    <property type="entry name" value="SIS_dom_sf"/>
</dbReference>
<evidence type="ECO:0000256" key="1">
    <source>
        <dbReference type="ARBA" id="ARBA00004926"/>
    </source>
</evidence>
<dbReference type="CDD" id="cd05015">
    <property type="entry name" value="SIS_PGI_1"/>
    <property type="match status" value="1"/>
</dbReference>
<dbReference type="PRINTS" id="PR00662">
    <property type="entry name" value="G6PISOMERASE"/>
</dbReference>
<dbReference type="InterPro" id="IPR035476">
    <property type="entry name" value="SIS_PGI_1"/>
</dbReference>
<gene>
    <name evidence="7" type="primary">pgi</name>
    <name evidence="10" type="ORF">JY572_29815</name>
</gene>
<dbReference type="HAMAP" id="MF_00473">
    <property type="entry name" value="G6P_isomerase"/>
    <property type="match status" value="1"/>
</dbReference>
<evidence type="ECO:0000313" key="11">
    <source>
        <dbReference type="Proteomes" id="UP000663090"/>
    </source>
</evidence>
<evidence type="ECO:0000256" key="3">
    <source>
        <dbReference type="ARBA" id="ARBA00022432"/>
    </source>
</evidence>
<comment type="similarity">
    <text evidence="2 7 8">Belongs to the GPI family.</text>
</comment>
<comment type="pathway">
    <text evidence="7">Carbohydrate biosynthesis; gluconeogenesis.</text>
</comment>
<dbReference type="Gene3D" id="3.40.50.10490">
    <property type="entry name" value="Glucose-6-phosphate isomerase like protein, domain 1"/>
    <property type="match status" value="3"/>
</dbReference>
<dbReference type="CDD" id="cd05016">
    <property type="entry name" value="SIS_PGI_2"/>
    <property type="match status" value="1"/>
</dbReference>
<dbReference type="PROSITE" id="PS00174">
    <property type="entry name" value="P_GLUCOSE_ISOMERASE_2"/>
    <property type="match status" value="1"/>
</dbReference>
<feature type="active site" description="Proton donor" evidence="7">
    <location>
        <position position="322"/>
    </location>
</feature>
<dbReference type="PANTHER" id="PTHR11469">
    <property type="entry name" value="GLUCOSE-6-PHOSPHATE ISOMERASE"/>
    <property type="match status" value="1"/>
</dbReference>
<evidence type="ECO:0000256" key="7">
    <source>
        <dbReference type="HAMAP-Rule" id="MF_00473"/>
    </source>
</evidence>
<protein>
    <recommendedName>
        <fullName evidence="7">Glucose-6-phosphate isomerase</fullName>
        <shortName evidence="7">GPI</shortName>
        <ecNumber evidence="7">5.3.1.9</ecNumber>
    </recommendedName>
    <alternativeName>
        <fullName evidence="7">Phosphoglucose isomerase</fullName>
        <shortName evidence="7">PGI</shortName>
    </alternativeName>
    <alternativeName>
        <fullName evidence="7">Phosphohexose isomerase</fullName>
        <shortName evidence="7">PHI</shortName>
    </alternativeName>
</protein>
<comment type="catalytic activity">
    <reaction evidence="6 7 8">
        <text>alpha-D-glucose 6-phosphate = beta-D-fructose 6-phosphate</text>
        <dbReference type="Rhea" id="RHEA:11816"/>
        <dbReference type="ChEBI" id="CHEBI:57634"/>
        <dbReference type="ChEBI" id="CHEBI:58225"/>
        <dbReference type="EC" id="5.3.1.9"/>
    </reaction>
</comment>
<dbReference type="SUPFAM" id="SSF53697">
    <property type="entry name" value="SIS domain"/>
    <property type="match status" value="1"/>
</dbReference>
<proteinExistence type="inferred from homology"/>
<name>A0ABX7N4A6_9BACT</name>
<feature type="active site" evidence="7">
    <location>
        <position position="351"/>
    </location>
</feature>
<dbReference type="InterPro" id="IPR001672">
    <property type="entry name" value="G6P_Isomerase"/>
</dbReference>
<dbReference type="EMBL" id="CP071091">
    <property type="protein sequence ID" value="QSQ12532.1"/>
    <property type="molecule type" value="Genomic_DNA"/>
</dbReference>
<evidence type="ECO:0000256" key="5">
    <source>
        <dbReference type="ARBA" id="ARBA00023235"/>
    </source>
</evidence>
<keyword evidence="4 7" id="KW-0324">Glycolysis</keyword>
<dbReference type="InterPro" id="IPR035482">
    <property type="entry name" value="SIS_PGI_2"/>
</dbReference>
<evidence type="ECO:0000313" key="10">
    <source>
        <dbReference type="EMBL" id="QSQ12532.1"/>
    </source>
</evidence>
<evidence type="ECO:0000256" key="8">
    <source>
        <dbReference type="RuleBase" id="RU000612"/>
    </source>
</evidence>